<accession>A0A0B1Z7W2</accession>
<dbReference type="EMBL" id="JQGJ01000004">
    <property type="protein sequence ID" value="KHK65301.1"/>
    <property type="molecule type" value="Genomic_DNA"/>
</dbReference>
<comment type="caution">
    <text evidence="1">The sequence shown here is derived from an EMBL/GenBank/DDBJ whole genome shotgun (WGS) entry which is preliminary data.</text>
</comment>
<reference evidence="2" key="1">
    <citation type="submission" date="2015-03" db="EMBL/GenBank/DDBJ databases">
        <title>Pseudomonas frederiksbergensis hydrocarbon degrader.</title>
        <authorList>
            <person name="Brown L.M."/>
            <person name="Ruiz O.N."/>
            <person name="Mueller S."/>
            <person name="Gunasekera T.S."/>
        </authorList>
    </citation>
    <scope>NUCLEOTIDE SEQUENCE [LARGE SCALE GENOMIC DNA]</scope>
    <source>
        <strain evidence="2">SI8</strain>
    </source>
</reference>
<protein>
    <submittedName>
        <fullName evidence="1">Uncharacterized protein</fullName>
    </submittedName>
</protein>
<dbReference type="AlphaFoldDB" id="A0A0B1Z7W2"/>
<dbReference type="Proteomes" id="UP000030949">
    <property type="component" value="Unassembled WGS sequence"/>
</dbReference>
<sequence length="70" mass="7725">MRDKATALRNQMVDVMERFANENPGIPAQVLMAGLGELVVQFSVSQVGPGMTIRFLDDLREAVQRLGQAH</sequence>
<gene>
    <name evidence="1" type="ORF">JZ00_09660</name>
</gene>
<organism evidence="1 2">
    <name type="scientific">Pseudomonas frederiksbergensis</name>
    <dbReference type="NCBI Taxonomy" id="104087"/>
    <lineage>
        <taxon>Bacteria</taxon>
        <taxon>Pseudomonadati</taxon>
        <taxon>Pseudomonadota</taxon>
        <taxon>Gammaproteobacteria</taxon>
        <taxon>Pseudomonadales</taxon>
        <taxon>Pseudomonadaceae</taxon>
        <taxon>Pseudomonas</taxon>
    </lineage>
</organism>
<name>A0A0B1Z7W2_9PSED</name>
<dbReference type="RefSeq" id="WP_039590745.1">
    <property type="nucleotide sequence ID" value="NZ_JQGJ02000003.1"/>
</dbReference>
<proteinExistence type="predicted"/>
<evidence type="ECO:0000313" key="2">
    <source>
        <dbReference type="Proteomes" id="UP000030949"/>
    </source>
</evidence>
<evidence type="ECO:0000313" key="1">
    <source>
        <dbReference type="EMBL" id="KHK65301.1"/>
    </source>
</evidence>